<evidence type="ECO:0000256" key="5">
    <source>
        <dbReference type="ARBA" id="ARBA00023027"/>
    </source>
</evidence>
<evidence type="ECO:0000256" key="6">
    <source>
        <dbReference type="SAM" id="Phobius"/>
    </source>
</evidence>
<dbReference type="PATRIC" id="fig|869212.3.peg.2455"/>
<gene>
    <name evidence="7" type="ordered locus">Turpa_2439</name>
</gene>
<dbReference type="Gene3D" id="3.50.50.60">
    <property type="entry name" value="FAD/NAD(P)-binding domain"/>
    <property type="match status" value="2"/>
</dbReference>
<reference evidence="7 8" key="1">
    <citation type="submission" date="2012-06" db="EMBL/GenBank/DDBJ databases">
        <title>The complete chromosome of genome of Turneriella parva DSM 21527.</title>
        <authorList>
            <consortium name="US DOE Joint Genome Institute (JGI-PGF)"/>
            <person name="Lucas S."/>
            <person name="Han J."/>
            <person name="Lapidus A."/>
            <person name="Bruce D."/>
            <person name="Goodwin L."/>
            <person name="Pitluck S."/>
            <person name="Peters L."/>
            <person name="Kyrpides N."/>
            <person name="Mavromatis K."/>
            <person name="Ivanova N."/>
            <person name="Mikhailova N."/>
            <person name="Chertkov O."/>
            <person name="Detter J.C."/>
            <person name="Tapia R."/>
            <person name="Han C."/>
            <person name="Land M."/>
            <person name="Hauser L."/>
            <person name="Markowitz V."/>
            <person name="Cheng J.-F."/>
            <person name="Hugenholtz P."/>
            <person name="Woyke T."/>
            <person name="Wu D."/>
            <person name="Gronow S."/>
            <person name="Wellnitz S."/>
            <person name="Brambilla E."/>
            <person name="Klenk H.-P."/>
            <person name="Eisen J.A."/>
        </authorList>
    </citation>
    <scope>NUCLEOTIDE SEQUENCE [LARGE SCALE GENOMIC DNA]</scope>
    <source>
        <strain evidence="8">ATCC BAA-1111 / DSM 21527 / NCTC 11395 / H</strain>
    </source>
</reference>
<evidence type="ECO:0000256" key="3">
    <source>
        <dbReference type="ARBA" id="ARBA00022827"/>
    </source>
</evidence>
<dbReference type="PANTHER" id="PTHR46091">
    <property type="entry name" value="BLR7054 PROTEIN"/>
    <property type="match status" value="1"/>
</dbReference>
<dbReference type="InterPro" id="IPR052206">
    <property type="entry name" value="Retinol_saturase"/>
</dbReference>
<dbReference type="SUPFAM" id="SSF51905">
    <property type="entry name" value="FAD/NAD(P)-binding domain"/>
    <property type="match status" value="1"/>
</dbReference>
<dbReference type="AlphaFoldDB" id="I4B724"/>
<dbReference type="InterPro" id="IPR036188">
    <property type="entry name" value="FAD/NAD-bd_sf"/>
</dbReference>
<accession>I4B724</accession>
<organism evidence="7 8">
    <name type="scientific">Turneriella parva (strain ATCC BAA-1111 / DSM 21527 / NCTC 11395 / H)</name>
    <name type="common">Leptospira parva</name>
    <dbReference type="NCBI Taxonomy" id="869212"/>
    <lineage>
        <taxon>Bacteria</taxon>
        <taxon>Pseudomonadati</taxon>
        <taxon>Spirochaetota</taxon>
        <taxon>Spirochaetia</taxon>
        <taxon>Leptospirales</taxon>
        <taxon>Leptospiraceae</taxon>
        <taxon>Turneriella</taxon>
    </lineage>
</organism>
<dbReference type="Proteomes" id="UP000006048">
    <property type="component" value="Chromosome"/>
</dbReference>
<keyword evidence="5" id="KW-0520">NAD</keyword>
<dbReference type="HOGENOM" id="CLU_019722_1_0_12"/>
<feature type="transmembrane region" description="Helical" evidence="6">
    <location>
        <begin position="12"/>
        <end position="32"/>
    </location>
</feature>
<dbReference type="PANTHER" id="PTHR46091:SF3">
    <property type="entry name" value="AMINE OXIDASE DOMAIN-CONTAINING PROTEIN"/>
    <property type="match status" value="1"/>
</dbReference>
<dbReference type="OrthoDB" id="9814556at2"/>
<name>I4B724_TURPD</name>
<evidence type="ECO:0000313" key="7">
    <source>
        <dbReference type="EMBL" id="AFM13081.1"/>
    </source>
</evidence>
<dbReference type="EMBL" id="CP002959">
    <property type="protein sequence ID" value="AFM13081.1"/>
    <property type="molecule type" value="Genomic_DNA"/>
</dbReference>
<evidence type="ECO:0000256" key="4">
    <source>
        <dbReference type="ARBA" id="ARBA00022857"/>
    </source>
</evidence>
<keyword evidence="2" id="KW-0732">Signal</keyword>
<keyword evidence="1" id="KW-0285">Flavoprotein</keyword>
<sequence>MESHTTEISQYDVIFIGSGIGSLAAASLLAQWEKKRCLIIEKHWQAGGYTHAFKRKKKYVWDVGLHYVGQVAEGEQIRRVFDVITQGKLQWNRMPDAFDKFVYPGKTFDHRTGIENYRADLEAMFPAEKDNIAGYFQDVDDVLIWFQRNEMGKNLPMLLKWLVPLIKKENPYALMTTRDYLAQRFDDEKLRAIVASQWGDYGLPPSQSAFCIHAILVNHFFNGAAYPVGSAEAIAENIIPIIEAAGGKVITSHAVEEIIVENGKATGVRVKNLRPAAAQTASVPAASPAAVVTAGSEGVTDATSEISAPIIISCAGAYNTYVKLLKTEETADFKQRIVDFNKRNPPVSHISVYLALKESPAKLGLKGENHWIYDSWDHEETFRRGTSWVKAGRPPMAYLSTPSLKDPKAEGHTAEIISFAPYGEYAEWKEQPWHKRDEAYKALKENAAQLLIAYVSERVPGFADLVDFYEISTPITTEYMTSHDQGAIYGLACVPERFDIDKSPWCQVHTPVKNLYLTGADSTSLGIAGAMMGGVATCAHIMKPWHLPKLLKLV</sequence>
<keyword evidence="6" id="KW-0472">Membrane</keyword>
<dbReference type="Pfam" id="PF13450">
    <property type="entry name" value="NAD_binding_8"/>
    <property type="match status" value="1"/>
</dbReference>
<keyword evidence="4" id="KW-0521">NADP</keyword>
<keyword evidence="3" id="KW-0274">FAD</keyword>
<evidence type="ECO:0000256" key="2">
    <source>
        <dbReference type="ARBA" id="ARBA00022729"/>
    </source>
</evidence>
<dbReference type="STRING" id="869212.Turpa_2439"/>
<dbReference type="RefSeq" id="WP_014803587.1">
    <property type="nucleotide sequence ID" value="NC_018020.1"/>
</dbReference>
<proteinExistence type="predicted"/>
<protein>
    <submittedName>
        <fullName evidence="7">Phytoene dehydrogenase-like protein</fullName>
    </submittedName>
</protein>
<keyword evidence="6" id="KW-0812">Transmembrane</keyword>
<keyword evidence="8" id="KW-1185">Reference proteome</keyword>
<evidence type="ECO:0000313" key="8">
    <source>
        <dbReference type="Proteomes" id="UP000006048"/>
    </source>
</evidence>
<evidence type="ECO:0000256" key="1">
    <source>
        <dbReference type="ARBA" id="ARBA00022630"/>
    </source>
</evidence>
<keyword evidence="6" id="KW-1133">Transmembrane helix</keyword>
<dbReference type="KEGG" id="tpx:Turpa_2439"/>